<reference evidence="2 3" key="1">
    <citation type="submission" date="2021-03" db="EMBL/GenBank/DDBJ databases">
        <title>Sequencing the genomes of 1000 actinobacteria strains.</title>
        <authorList>
            <person name="Klenk H.-P."/>
        </authorList>
    </citation>
    <scope>NUCLEOTIDE SEQUENCE [LARGE SCALE GENOMIC DNA]</scope>
    <source>
        <strain evidence="2 3">DSM 44580</strain>
    </source>
</reference>
<protein>
    <submittedName>
        <fullName evidence="2">GNAT superfamily N-acetyltransferase</fullName>
    </submittedName>
</protein>
<dbReference type="PROSITE" id="PS51186">
    <property type="entry name" value="GNAT"/>
    <property type="match status" value="1"/>
</dbReference>
<keyword evidence="3" id="KW-1185">Reference proteome</keyword>
<gene>
    <name evidence="2" type="ORF">JOF53_001451</name>
</gene>
<comment type="caution">
    <text evidence="2">The sequence shown here is derived from an EMBL/GenBank/DDBJ whole genome shotgun (WGS) entry which is preliminary data.</text>
</comment>
<accession>A0ABS5A7K7</accession>
<evidence type="ECO:0000259" key="1">
    <source>
        <dbReference type="PROSITE" id="PS51186"/>
    </source>
</evidence>
<dbReference type="InterPro" id="IPR000182">
    <property type="entry name" value="GNAT_dom"/>
</dbReference>
<evidence type="ECO:0000313" key="3">
    <source>
        <dbReference type="Proteomes" id="UP001519363"/>
    </source>
</evidence>
<dbReference type="Pfam" id="PF00583">
    <property type="entry name" value="Acetyltransf_1"/>
    <property type="match status" value="1"/>
</dbReference>
<sequence>MDSPTRALALAAPVLRRAGPADLDALLDLHRRCSPETLRRRFLGAPQTSASVLGTLLTRDGTYTVLTFAGREAVATGSLFTYADEAELAFLVRDDWQRRGLGRALVRHLAEAAHGQGVRTLHLCAYADNTPVRRLVHGLARSVRQSVTDGVLSVEVTLTR</sequence>
<dbReference type="Proteomes" id="UP001519363">
    <property type="component" value="Unassembled WGS sequence"/>
</dbReference>
<dbReference type="RefSeq" id="WP_086789315.1">
    <property type="nucleotide sequence ID" value="NZ_JAGIOO010000001.1"/>
</dbReference>
<dbReference type="Gene3D" id="3.40.630.30">
    <property type="match status" value="1"/>
</dbReference>
<name>A0ABS5A7K7_9PSEU</name>
<dbReference type="CDD" id="cd04301">
    <property type="entry name" value="NAT_SF"/>
    <property type="match status" value="1"/>
</dbReference>
<dbReference type="SUPFAM" id="SSF55729">
    <property type="entry name" value="Acyl-CoA N-acyltransferases (Nat)"/>
    <property type="match status" value="1"/>
</dbReference>
<feature type="domain" description="N-acetyltransferase" evidence="1">
    <location>
        <begin position="13"/>
        <end position="160"/>
    </location>
</feature>
<evidence type="ECO:0000313" key="2">
    <source>
        <dbReference type="EMBL" id="MBP2472579.1"/>
    </source>
</evidence>
<organism evidence="2 3">
    <name type="scientific">Crossiella equi</name>
    <dbReference type="NCBI Taxonomy" id="130796"/>
    <lineage>
        <taxon>Bacteria</taxon>
        <taxon>Bacillati</taxon>
        <taxon>Actinomycetota</taxon>
        <taxon>Actinomycetes</taxon>
        <taxon>Pseudonocardiales</taxon>
        <taxon>Pseudonocardiaceae</taxon>
        <taxon>Crossiella</taxon>
    </lineage>
</organism>
<dbReference type="EMBL" id="JAGIOO010000001">
    <property type="protein sequence ID" value="MBP2472579.1"/>
    <property type="molecule type" value="Genomic_DNA"/>
</dbReference>
<proteinExistence type="predicted"/>
<dbReference type="InterPro" id="IPR016181">
    <property type="entry name" value="Acyl_CoA_acyltransferase"/>
</dbReference>